<evidence type="ECO:0000256" key="1">
    <source>
        <dbReference type="ARBA" id="ARBA00022801"/>
    </source>
</evidence>
<dbReference type="Pfam" id="PF07228">
    <property type="entry name" value="SpoIIE"/>
    <property type="match status" value="1"/>
</dbReference>
<organism evidence="3 4">
    <name type="scientific">Breznakia pachnodae</name>
    <dbReference type="NCBI Taxonomy" id="265178"/>
    <lineage>
        <taxon>Bacteria</taxon>
        <taxon>Bacillati</taxon>
        <taxon>Bacillota</taxon>
        <taxon>Erysipelotrichia</taxon>
        <taxon>Erysipelotrichales</taxon>
        <taxon>Erysipelotrichaceae</taxon>
        <taxon>Breznakia</taxon>
    </lineage>
</organism>
<name>A0ABU0DXW1_9FIRM</name>
<dbReference type="InterPro" id="IPR001932">
    <property type="entry name" value="PPM-type_phosphatase-like_dom"/>
</dbReference>
<keyword evidence="4" id="KW-1185">Reference proteome</keyword>
<dbReference type="EMBL" id="JAUSUR010000001">
    <property type="protein sequence ID" value="MDQ0359271.1"/>
    <property type="molecule type" value="Genomic_DNA"/>
</dbReference>
<sequence>MNEMFCDIGVCSANKQGEQLCGDFVEIVNLEDGSKIIVLADGMGSGVKASILSILTSKILSTMMANNLSIEECVNTMIETLPICKVRKIAYSTFTLVHVHDHQVADIIQYDNPHLILLRDGKHVEYNQITEIIKDRKIFKSQIQLKENDIMVLMSDGVLYASEGKILDLGWHRDEVIHFLELTQDVDFSAKTISAMLLNESLSHYGNHPGDDVTVCTIKMRKRKSLNLLIGPPENPDDVEKMMRFFFSRDGYHIVCGGTTSKLASEYLRKPIQMDNTYMGENIPPTAKLEGVDIVSEGTITIAQVLEYAKDYNEMNSLYSEWTYRKDGASQIARLLFEDASDITLFVGRAENPAHRYSDEKITFQHKMKLIENLKEQLEIMGKKVKVDYF</sequence>
<reference evidence="3 4" key="1">
    <citation type="submission" date="2023-07" db="EMBL/GenBank/DDBJ databases">
        <title>Genomic Encyclopedia of Type Strains, Phase IV (KMG-IV): sequencing the most valuable type-strain genomes for metagenomic binning, comparative biology and taxonomic classification.</title>
        <authorList>
            <person name="Goeker M."/>
        </authorList>
    </citation>
    <scope>NUCLEOTIDE SEQUENCE [LARGE SCALE GENOMIC DNA]</scope>
    <source>
        <strain evidence="3 4">DSM 16784</strain>
    </source>
</reference>
<dbReference type="Gene3D" id="3.60.40.10">
    <property type="entry name" value="PPM-type phosphatase domain"/>
    <property type="match status" value="1"/>
</dbReference>
<dbReference type="InterPro" id="IPR036457">
    <property type="entry name" value="PPM-type-like_dom_sf"/>
</dbReference>
<evidence type="ECO:0000313" key="3">
    <source>
        <dbReference type="EMBL" id="MDQ0359271.1"/>
    </source>
</evidence>
<protein>
    <recommendedName>
        <fullName evidence="2">PPM-type phosphatase domain-containing protein</fullName>
    </recommendedName>
</protein>
<dbReference type="PANTHER" id="PTHR43156">
    <property type="entry name" value="STAGE II SPORULATION PROTEIN E-RELATED"/>
    <property type="match status" value="1"/>
</dbReference>
<keyword evidence="1" id="KW-0378">Hydrolase</keyword>
<gene>
    <name evidence="3" type="ORF">J2S15_000002</name>
</gene>
<dbReference type="SMART" id="SM00331">
    <property type="entry name" value="PP2C_SIG"/>
    <property type="match status" value="1"/>
</dbReference>
<accession>A0ABU0DXW1</accession>
<feature type="domain" description="PPM-type phosphatase" evidence="2">
    <location>
        <begin position="5"/>
        <end position="220"/>
    </location>
</feature>
<dbReference type="InterPro" id="IPR052016">
    <property type="entry name" value="Bact_Sigma-Reg"/>
</dbReference>
<dbReference type="RefSeq" id="WP_307404245.1">
    <property type="nucleotide sequence ID" value="NZ_JAUSUR010000001.1"/>
</dbReference>
<dbReference type="SUPFAM" id="SSF81606">
    <property type="entry name" value="PP2C-like"/>
    <property type="match status" value="1"/>
</dbReference>
<dbReference type="Proteomes" id="UP001230220">
    <property type="component" value="Unassembled WGS sequence"/>
</dbReference>
<evidence type="ECO:0000259" key="2">
    <source>
        <dbReference type="SMART" id="SM00331"/>
    </source>
</evidence>
<evidence type="ECO:0000313" key="4">
    <source>
        <dbReference type="Proteomes" id="UP001230220"/>
    </source>
</evidence>
<proteinExistence type="predicted"/>
<comment type="caution">
    <text evidence="3">The sequence shown here is derived from an EMBL/GenBank/DDBJ whole genome shotgun (WGS) entry which is preliminary data.</text>
</comment>
<dbReference type="PANTHER" id="PTHR43156:SF2">
    <property type="entry name" value="STAGE II SPORULATION PROTEIN E"/>
    <property type="match status" value="1"/>
</dbReference>